<name>A0ABN2N2T6_9PSEU</name>
<dbReference type="Proteomes" id="UP001500449">
    <property type="component" value="Unassembled WGS sequence"/>
</dbReference>
<comment type="caution">
    <text evidence="5">The sequence shown here is derived from an EMBL/GenBank/DDBJ whole genome shotgun (WGS) entry which is preliminary data.</text>
</comment>
<keyword evidence="2" id="KW-0238">DNA-binding</keyword>
<dbReference type="SUPFAM" id="SSF52540">
    <property type="entry name" value="P-loop containing nucleoside triphosphate hydrolases"/>
    <property type="match status" value="1"/>
</dbReference>
<keyword evidence="6" id="KW-1185">Reference proteome</keyword>
<proteinExistence type="predicted"/>
<dbReference type="SMART" id="SM00421">
    <property type="entry name" value="HTH_LUXR"/>
    <property type="match status" value="1"/>
</dbReference>
<evidence type="ECO:0000256" key="3">
    <source>
        <dbReference type="ARBA" id="ARBA00023163"/>
    </source>
</evidence>
<dbReference type="InterPro" id="IPR041664">
    <property type="entry name" value="AAA_16"/>
</dbReference>
<dbReference type="Gene3D" id="1.10.10.10">
    <property type="entry name" value="Winged helix-like DNA-binding domain superfamily/Winged helix DNA-binding domain"/>
    <property type="match status" value="1"/>
</dbReference>
<dbReference type="EMBL" id="BAAAQK010000009">
    <property type="protein sequence ID" value="GAA1850191.1"/>
    <property type="molecule type" value="Genomic_DNA"/>
</dbReference>
<organism evidence="5 6">
    <name type="scientific">Pseudonocardia ailaonensis</name>
    <dbReference type="NCBI Taxonomy" id="367279"/>
    <lineage>
        <taxon>Bacteria</taxon>
        <taxon>Bacillati</taxon>
        <taxon>Actinomycetota</taxon>
        <taxon>Actinomycetes</taxon>
        <taxon>Pseudonocardiales</taxon>
        <taxon>Pseudonocardiaceae</taxon>
        <taxon>Pseudonocardia</taxon>
    </lineage>
</organism>
<dbReference type="CDD" id="cd06170">
    <property type="entry name" value="LuxR_C_like"/>
    <property type="match status" value="1"/>
</dbReference>
<evidence type="ECO:0000256" key="2">
    <source>
        <dbReference type="ARBA" id="ARBA00023125"/>
    </source>
</evidence>
<sequence length="633" mass="67934">MTRTVADRMVESAGRGCVGRERELTTLLAAAGAEEPPFLVGFVHGPGGIGKSHLVRRLLDGLPESAQAVHLDGRDVEPTPEGLRRALGHALGLDDPGPSALVRALARRPTVLVIDTYEVLGLLDSWLRTRFLPTLPATTLTVLAGRDRPATAWHTGAGWQGLVAEFPLGPLSDDETGELLRLRGLDERQAGWAAGFAHGHPLALELAAAAVRADPRCVRIGAVAPSGLLEAFLGQLPPETVTLVEAASTVRRLTEPVLAALLDRESGREAFETLRELPITAPSPEGLLLHDVVRDTVGHDLAMRDPVRRSAYRRRAVDHLGARPGADPWGHTADLMFLIENPVLRDACFPSARPAHWVEPAAPHDGAVVTRIAARHESPAAAALVDRWWERHPETFSVARGPDGEVAAFVQIAELDRLDPALLAGDPVAEVWRAHLRANPPAADDRVLVMRRWLGRESGELRSPAVSACWLDVKRVYMQLRPRLRRIYSVVSDLPSLGPIFLPLGFAPAGPPVELDGAVHQPVWLDFGPGSVDGWLAGLIGTEATPPPATAAPVTVSLVGLSSRELEVVRLVADGRSNREIGELLFISEKTAGRHLSNIFTKLGVHTRAEAARIAAEQGLTGAPYSDRVTGTG</sequence>
<dbReference type="PRINTS" id="PR00038">
    <property type="entry name" value="HTHLUXR"/>
</dbReference>
<evidence type="ECO:0000313" key="5">
    <source>
        <dbReference type="EMBL" id="GAA1850191.1"/>
    </source>
</evidence>
<evidence type="ECO:0000256" key="1">
    <source>
        <dbReference type="ARBA" id="ARBA00023015"/>
    </source>
</evidence>
<keyword evidence="1" id="KW-0805">Transcription regulation</keyword>
<evidence type="ECO:0000259" key="4">
    <source>
        <dbReference type="PROSITE" id="PS50043"/>
    </source>
</evidence>
<protein>
    <recommendedName>
        <fullName evidence="4">HTH luxR-type domain-containing protein</fullName>
    </recommendedName>
</protein>
<dbReference type="SUPFAM" id="SSF46894">
    <property type="entry name" value="C-terminal effector domain of the bipartite response regulators"/>
    <property type="match status" value="1"/>
</dbReference>
<dbReference type="InterPro" id="IPR000792">
    <property type="entry name" value="Tscrpt_reg_LuxR_C"/>
</dbReference>
<dbReference type="InterPro" id="IPR036388">
    <property type="entry name" value="WH-like_DNA-bd_sf"/>
</dbReference>
<dbReference type="CDD" id="cd00267">
    <property type="entry name" value="ABC_ATPase"/>
    <property type="match status" value="1"/>
</dbReference>
<dbReference type="Pfam" id="PF00196">
    <property type="entry name" value="GerE"/>
    <property type="match status" value="1"/>
</dbReference>
<dbReference type="InterPro" id="IPR027417">
    <property type="entry name" value="P-loop_NTPase"/>
</dbReference>
<dbReference type="PROSITE" id="PS50043">
    <property type="entry name" value="HTH_LUXR_2"/>
    <property type="match status" value="1"/>
</dbReference>
<accession>A0ABN2N2T6</accession>
<dbReference type="PANTHER" id="PTHR44688">
    <property type="entry name" value="DNA-BINDING TRANSCRIPTIONAL ACTIVATOR DEVR_DOSR"/>
    <property type="match status" value="1"/>
</dbReference>
<gene>
    <name evidence="5" type="ORF">GCM10009836_32480</name>
</gene>
<reference evidence="5 6" key="1">
    <citation type="journal article" date="2019" name="Int. J. Syst. Evol. Microbiol.">
        <title>The Global Catalogue of Microorganisms (GCM) 10K type strain sequencing project: providing services to taxonomists for standard genome sequencing and annotation.</title>
        <authorList>
            <consortium name="The Broad Institute Genomics Platform"/>
            <consortium name="The Broad Institute Genome Sequencing Center for Infectious Disease"/>
            <person name="Wu L."/>
            <person name="Ma J."/>
        </authorList>
    </citation>
    <scope>NUCLEOTIDE SEQUENCE [LARGE SCALE GENOMIC DNA]</scope>
    <source>
        <strain evidence="5 6">JCM 16009</strain>
    </source>
</reference>
<feature type="domain" description="HTH luxR-type" evidence="4">
    <location>
        <begin position="554"/>
        <end position="619"/>
    </location>
</feature>
<dbReference type="Pfam" id="PF13191">
    <property type="entry name" value="AAA_16"/>
    <property type="match status" value="1"/>
</dbReference>
<keyword evidence="3" id="KW-0804">Transcription</keyword>
<dbReference type="InterPro" id="IPR016032">
    <property type="entry name" value="Sig_transdc_resp-reg_C-effctor"/>
</dbReference>
<dbReference type="RefSeq" id="WP_344417387.1">
    <property type="nucleotide sequence ID" value="NZ_BAAAQK010000009.1"/>
</dbReference>
<evidence type="ECO:0000313" key="6">
    <source>
        <dbReference type="Proteomes" id="UP001500449"/>
    </source>
</evidence>
<dbReference type="PANTHER" id="PTHR44688:SF16">
    <property type="entry name" value="DNA-BINDING TRANSCRIPTIONAL ACTIVATOR DEVR_DOSR"/>
    <property type="match status" value="1"/>
</dbReference>